<dbReference type="EMBL" id="CAKMMW010000001">
    <property type="protein sequence ID" value="CAH1191914.1"/>
    <property type="molecule type" value="Genomic_DNA"/>
</dbReference>
<dbReference type="InterPro" id="IPR000515">
    <property type="entry name" value="MetI-like"/>
</dbReference>
<keyword evidence="6 7" id="KW-0472">Membrane</keyword>
<comment type="similarity">
    <text evidence="7">Belongs to the binding-protein-dependent transport system permease family.</text>
</comment>
<feature type="transmembrane region" description="Helical" evidence="7">
    <location>
        <begin position="183"/>
        <end position="205"/>
    </location>
</feature>
<evidence type="ECO:0000256" key="5">
    <source>
        <dbReference type="ARBA" id="ARBA00022989"/>
    </source>
</evidence>
<evidence type="ECO:0000313" key="9">
    <source>
        <dbReference type="EMBL" id="CAH1191914.1"/>
    </source>
</evidence>
<evidence type="ECO:0000256" key="4">
    <source>
        <dbReference type="ARBA" id="ARBA00022692"/>
    </source>
</evidence>
<dbReference type="RefSeq" id="WP_236283992.1">
    <property type="nucleotide sequence ID" value="NZ_CAKMMW010000001.1"/>
</dbReference>
<comment type="caution">
    <text evidence="9">The sequence shown here is derived from an EMBL/GenBank/DDBJ whole genome shotgun (WGS) entry which is preliminary data.</text>
</comment>
<keyword evidence="3" id="KW-1003">Cell membrane</keyword>
<dbReference type="CDD" id="cd06261">
    <property type="entry name" value="TM_PBP2"/>
    <property type="match status" value="1"/>
</dbReference>
<dbReference type="PROSITE" id="PS50928">
    <property type="entry name" value="ABC_TM1"/>
    <property type="match status" value="1"/>
</dbReference>
<evidence type="ECO:0000313" key="10">
    <source>
        <dbReference type="Proteomes" id="UP000838821"/>
    </source>
</evidence>
<dbReference type="Gene3D" id="1.10.3720.10">
    <property type="entry name" value="MetI-like"/>
    <property type="match status" value="1"/>
</dbReference>
<sequence length="290" mass="31625">MTKKPTFSREAFAFLNYTLLILTSAAMLLPFLHIVAGSLSSGSALSQGKVTIFPVEFTLINYVGVLKNMAIWKSFGVTVLLTVGGTAINLFFTSLMAYALAKNELKGRSFILLLVVFTMIFQVPIIPGYLLVKSLGMLNSLWALIIPGTISAFNLIIMVSFFRQIPEGLVDAAKIDGAGEYRTWWSVVLPLSLPSLSTVGLFYAVGHWNGYFSAIMFIRNPALYPLQVKLRQLLVDGDTQGVAQSVSLTLQSAEGIKMATIMVATLPILFVYPLVQKHFIKGAMLGSVKG</sequence>
<evidence type="ECO:0000256" key="1">
    <source>
        <dbReference type="ARBA" id="ARBA00004651"/>
    </source>
</evidence>
<accession>A0ABM9BP88</accession>
<dbReference type="PANTHER" id="PTHR43744:SF9">
    <property type="entry name" value="POLYGALACTURONAN_RHAMNOGALACTURONAN TRANSPORT SYSTEM PERMEASE PROTEIN YTCP"/>
    <property type="match status" value="1"/>
</dbReference>
<evidence type="ECO:0000256" key="2">
    <source>
        <dbReference type="ARBA" id="ARBA00022448"/>
    </source>
</evidence>
<evidence type="ECO:0000256" key="7">
    <source>
        <dbReference type="RuleBase" id="RU363032"/>
    </source>
</evidence>
<dbReference type="Pfam" id="PF00528">
    <property type="entry name" value="BPD_transp_1"/>
    <property type="match status" value="1"/>
</dbReference>
<dbReference type="Proteomes" id="UP000838821">
    <property type="component" value="Unassembled WGS sequence"/>
</dbReference>
<feature type="transmembrane region" description="Helical" evidence="7">
    <location>
        <begin position="110"/>
        <end position="130"/>
    </location>
</feature>
<keyword evidence="2 7" id="KW-0813">Transport</keyword>
<organism evidence="9 10">
    <name type="scientific">Paenibacillus allorhizoplanae</name>
    <dbReference type="NCBI Taxonomy" id="2905648"/>
    <lineage>
        <taxon>Bacteria</taxon>
        <taxon>Bacillati</taxon>
        <taxon>Bacillota</taxon>
        <taxon>Bacilli</taxon>
        <taxon>Bacillales</taxon>
        <taxon>Paenibacillaceae</taxon>
        <taxon>Paenibacillus</taxon>
    </lineage>
</organism>
<feature type="transmembrane region" description="Helical" evidence="7">
    <location>
        <begin position="12"/>
        <end position="36"/>
    </location>
</feature>
<feature type="transmembrane region" description="Helical" evidence="7">
    <location>
        <begin position="255"/>
        <end position="275"/>
    </location>
</feature>
<comment type="subcellular location">
    <subcellularLocation>
        <location evidence="1 7">Cell membrane</location>
        <topology evidence="1 7">Multi-pass membrane protein</topology>
    </subcellularLocation>
</comment>
<name>A0ABM9BP88_9BACL</name>
<proteinExistence type="inferred from homology"/>
<feature type="transmembrane region" description="Helical" evidence="7">
    <location>
        <begin position="142"/>
        <end position="162"/>
    </location>
</feature>
<keyword evidence="4 7" id="KW-0812">Transmembrane</keyword>
<gene>
    <name evidence="9" type="primary">lacG_1</name>
    <name evidence="9" type="ORF">PAECIP111891_00139</name>
</gene>
<feature type="domain" description="ABC transmembrane type-1" evidence="8">
    <location>
        <begin position="75"/>
        <end position="275"/>
    </location>
</feature>
<feature type="transmembrane region" description="Helical" evidence="7">
    <location>
        <begin position="75"/>
        <end position="98"/>
    </location>
</feature>
<keyword evidence="10" id="KW-1185">Reference proteome</keyword>
<dbReference type="InterPro" id="IPR035906">
    <property type="entry name" value="MetI-like_sf"/>
</dbReference>
<evidence type="ECO:0000256" key="3">
    <source>
        <dbReference type="ARBA" id="ARBA00022475"/>
    </source>
</evidence>
<evidence type="ECO:0000256" key="6">
    <source>
        <dbReference type="ARBA" id="ARBA00023136"/>
    </source>
</evidence>
<evidence type="ECO:0000259" key="8">
    <source>
        <dbReference type="PROSITE" id="PS50928"/>
    </source>
</evidence>
<protein>
    <submittedName>
        <fullName evidence="9">Lactose transport system permease protein LacG</fullName>
    </submittedName>
</protein>
<reference evidence="9" key="1">
    <citation type="submission" date="2022-01" db="EMBL/GenBank/DDBJ databases">
        <authorList>
            <person name="Criscuolo A."/>
        </authorList>
    </citation>
    <scope>NUCLEOTIDE SEQUENCE</scope>
    <source>
        <strain evidence="9">CIP111891</strain>
    </source>
</reference>
<dbReference type="SUPFAM" id="SSF161098">
    <property type="entry name" value="MetI-like"/>
    <property type="match status" value="1"/>
</dbReference>
<keyword evidence="5 7" id="KW-1133">Transmembrane helix</keyword>
<dbReference type="PANTHER" id="PTHR43744">
    <property type="entry name" value="ABC TRANSPORTER PERMEASE PROTEIN MG189-RELATED-RELATED"/>
    <property type="match status" value="1"/>
</dbReference>